<proteinExistence type="predicted"/>
<gene>
    <name evidence="1" type="ORF">CITCOLO1_LOCUS7920</name>
</gene>
<dbReference type="Proteomes" id="UP001642487">
    <property type="component" value="Chromosome 2"/>
</dbReference>
<protein>
    <submittedName>
        <fullName evidence="1">Uncharacterized protein</fullName>
    </submittedName>
</protein>
<reference evidence="1 2" key="1">
    <citation type="submission" date="2024-03" db="EMBL/GenBank/DDBJ databases">
        <authorList>
            <person name="Gkanogiannis A."/>
            <person name="Becerra Lopez-Lavalle L."/>
        </authorList>
    </citation>
    <scope>NUCLEOTIDE SEQUENCE [LARGE SCALE GENOMIC DNA]</scope>
</reference>
<dbReference type="EMBL" id="OZ021736">
    <property type="protein sequence ID" value="CAK9316074.1"/>
    <property type="molecule type" value="Genomic_DNA"/>
</dbReference>
<accession>A0ABP0Y6P6</accession>
<evidence type="ECO:0000313" key="2">
    <source>
        <dbReference type="Proteomes" id="UP001642487"/>
    </source>
</evidence>
<keyword evidence="2" id="KW-1185">Reference proteome</keyword>
<evidence type="ECO:0000313" key="1">
    <source>
        <dbReference type="EMBL" id="CAK9316074.1"/>
    </source>
</evidence>
<organism evidence="1 2">
    <name type="scientific">Citrullus colocynthis</name>
    <name type="common">colocynth</name>
    <dbReference type="NCBI Taxonomy" id="252529"/>
    <lineage>
        <taxon>Eukaryota</taxon>
        <taxon>Viridiplantae</taxon>
        <taxon>Streptophyta</taxon>
        <taxon>Embryophyta</taxon>
        <taxon>Tracheophyta</taxon>
        <taxon>Spermatophyta</taxon>
        <taxon>Magnoliopsida</taxon>
        <taxon>eudicotyledons</taxon>
        <taxon>Gunneridae</taxon>
        <taxon>Pentapetalae</taxon>
        <taxon>rosids</taxon>
        <taxon>fabids</taxon>
        <taxon>Cucurbitales</taxon>
        <taxon>Cucurbitaceae</taxon>
        <taxon>Benincaseae</taxon>
        <taxon>Citrullus</taxon>
    </lineage>
</organism>
<sequence length="127" mass="14297">MAVIFQIGCGDTLRETIPIERSLHFFKDELWTYEHVKGPKCPLVPKKSNWPFFSTSRARPKTSSNADGDGDQDWSFRRRRTWTAAELRQLTFVETSTVIGTSTAAKVETLTAAAVVIELHFNHLDGG</sequence>
<name>A0ABP0Y6P6_9ROSI</name>